<keyword evidence="1 4" id="KW-0808">Transferase</keyword>
<sequence>MRLPNFLIIGAAKSGTTTLNKYLLRHPQVYMSSIKEPQFFAVDEIYAKGLDWYSSLFNEAKPDQVCGEASTDYTKFPLYPETASRIAKTLPDIKMIYIMRNPVDRAYAYYMHRGRKLGYKETFEERINETGIYINPSYYMMQIEQYLQFFPKESFLFLLMDDFLKEPAKVLRQICHFIGVNDDIDLTQEGSIVANSGKQNLEFRKRKKITAPLRQVPILSNVADVVPQTTKDSVYNLLQQFSYGKEIQQLYTPQPMLPETRQMLLEKFKEPNQKLAEFLNRDLSCWDK</sequence>
<dbReference type="Proteomes" id="UP000002384">
    <property type="component" value="Chromosome"/>
</dbReference>
<proteinExistence type="predicted"/>
<dbReference type="InterPro" id="IPR037359">
    <property type="entry name" value="NST/OST"/>
</dbReference>
<evidence type="ECO:0000256" key="2">
    <source>
        <dbReference type="ARBA" id="ARBA00023180"/>
    </source>
</evidence>
<dbReference type="HOGENOM" id="CLU_017703_1_1_3"/>
<dbReference type="GO" id="GO:0008146">
    <property type="term" value="F:sulfotransferase activity"/>
    <property type="evidence" value="ECO:0007669"/>
    <property type="project" value="InterPro"/>
</dbReference>
<evidence type="ECO:0000259" key="3">
    <source>
        <dbReference type="Pfam" id="PF00685"/>
    </source>
</evidence>
<protein>
    <submittedName>
        <fullName evidence="4">Sulfotransferase</fullName>
    </submittedName>
</protein>
<keyword evidence="2" id="KW-0325">Glycoprotein</keyword>
<evidence type="ECO:0000256" key="1">
    <source>
        <dbReference type="ARBA" id="ARBA00022679"/>
    </source>
</evidence>
<evidence type="ECO:0000313" key="4">
    <source>
        <dbReference type="EMBL" id="ACK70383.1"/>
    </source>
</evidence>
<dbReference type="RefSeq" id="WP_015953989.1">
    <property type="nucleotide sequence ID" value="NC_011729.1"/>
</dbReference>
<dbReference type="AlphaFoldDB" id="B7KDT1"/>
<gene>
    <name evidence="4" type="ordered locus">PCC7424_1953</name>
</gene>
<dbReference type="eggNOG" id="COG4424">
    <property type="taxonomic scope" value="Bacteria"/>
</dbReference>
<dbReference type="Pfam" id="PF00685">
    <property type="entry name" value="Sulfotransfer_1"/>
    <property type="match status" value="1"/>
</dbReference>
<dbReference type="PANTHER" id="PTHR10605:SF56">
    <property type="entry name" value="BIFUNCTIONAL HEPARAN SULFATE N-DEACETYLASE_N-SULFOTRANSFERASE"/>
    <property type="match status" value="1"/>
</dbReference>
<dbReference type="InterPro" id="IPR000863">
    <property type="entry name" value="Sulfotransferase_dom"/>
</dbReference>
<dbReference type="SUPFAM" id="SSF52540">
    <property type="entry name" value="P-loop containing nucleoside triphosphate hydrolases"/>
    <property type="match status" value="1"/>
</dbReference>
<reference evidence="5" key="1">
    <citation type="journal article" date="2011" name="MBio">
        <title>Novel metabolic attributes of the genus Cyanothece, comprising a group of unicellular nitrogen-fixing Cyanobacteria.</title>
        <authorList>
            <person name="Bandyopadhyay A."/>
            <person name="Elvitigala T."/>
            <person name="Welsh E."/>
            <person name="Stockel J."/>
            <person name="Liberton M."/>
            <person name="Min H."/>
            <person name="Sherman L.A."/>
            <person name="Pakrasi H.B."/>
        </authorList>
    </citation>
    <scope>NUCLEOTIDE SEQUENCE [LARGE SCALE GENOMIC DNA]</scope>
    <source>
        <strain evidence="5">PCC 7424</strain>
    </source>
</reference>
<name>B7KDT1_GLOC7</name>
<dbReference type="InterPro" id="IPR027417">
    <property type="entry name" value="P-loop_NTPase"/>
</dbReference>
<keyword evidence="5" id="KW-1185">Reference proteome</keyword>
<dbReference type="Gene3D" id="3.40.50.300">
    <property type="entry name" value="P-loop containing nucleotide triphosphate hydrolases"/>
    <property type="match status" value="1"/>
</dbReference>
<evidence type="ECO:0000313" key="5">
    <source>
        <dbReference type="Proteomes" id="UP000002384"/>
    </source>
</evidence>
<dbReference type="PANTHER" id="PTHR10605">
    <property type="entry name" value="HEPARAN SULFATE SULFOTRANSFERASE"/>
    <property type="match status" value="1"/>
</dbReference>
<dbReference type="STRING" id="65393.PCC7424_1953"/>
<accession>B7KDT1</accession>
<organism evidence="4 5">
    <name type="scientific">Gloeothece citriformis (strain PCC 7424)</name>
    <name type="common">Cyanothece sp. (strain PCC 7424)</name>
    <dbReference type="NCBI Taxonomy" id="65393"/>
    <lineage>
        <taxon>Bacteria</taxon>
        <taxon>Bacillati</taxon>
        <taxon>Cyanobacteriota</taxon>
        <taxon>Cyanophyceae</taxon>
        <taxon>Oscillatoriophycideae</taxon>
        <taxon>Chroococcales</taxon>
        <taxon>Aphanothecaceae</taxon>
        <taxon>Gloeothece</taxon>
        <taxon>Gloeothece citriformis</taxon>
    </lineage>
</organism>
<dbReference type="KEGG" id="cyc:PCC7424_1953"/>
<feature type="domain" description="Sulfotransferase" evidence="3">
    <location>
        <begin position="4"/>
        <end position="184"/>
    </location>
</feature>
<dbReference type="EMBL" id="CP001291">
    <property type="protein sequence ID" value="ACK70383.1"/>
    <property type="molecule type" value="Genomic_DNA"/>
</dbReference>